<dbReference type="InterPro" id="IPR007699">
    <property type="entry name" value="SGS_dom"/>
</dbReference>
<dbReference type="CDD" id="cd06468">
    <property type="entry name" value="p23_CacyBP"/>
    <property type="match status" value="1"/>
</dbReference>
<evidence type="ECO:0000256" key="14">
    <source>
        <dbReference type="ARBA" id="ARBA00022989"/>
    </source>
</evidence>
<evidence type="ECO:0000256" key="12">
    <source>
        <dbReference type="ARBA" id="ARBA00022882"/>
    </source>
</evidence>
<keyword evidence="14 22" id="KW-1133">Transmembrane helix</keyword>
<dbReference type="AlphaFoldDB" id="A0A819E273"/>
<keyword evidence="12" id="KW-0851">Voltage-gated channel</keyword>
<dbReference type="GO" id="GO:0044548">
    <property type="term" value="F:S100 protein binding"/>
    <property type="evidence" value="ECO:0007669"/>
    <property type="project" value="InterPro"/>
</dbReference>
<dbReference type="GO" id="GO:0005634">
    <property type="term" value="C:nucleus"/>
    <property type="evidence" value="ECO:0007669"/>
    <property type="project" value="UniProtKB-SubCell"/>
</dbReference>
<dbReference type="InterPro" id="IPR000210">
    <property type="entry name" value="BTB/POZ_dom"/>
</dbReference>
<keyword evidence="18" id="KW-0539">Nucleus</keyword>
<dbReference type="GO" id="GO:0031625">
    <property type="term" value="F:ubiquitin protein ligase binding"/>
    <property type="evidence" value="ECO:0007669"/>
    <property type="project" value="InterPro"/>
</dbReference>
<dbReference type="Pfam" id="PF09032">
    <property type="entry name" value="Siah-Interact_N"/>
    <property type="match status" value="1"/>
</dbReference>
<evidence type="ECO:0000256" key="2">
    <source>
        <dbReference type="ARBA" id="ARBA00004141"/>
    </source>
</evidence>
<feature type="transmembrane region" description="Helical" evidence="22">
    <location>
        <begin position="210"/>
        <end position="232"/>
    </location>
</feature>
<dbReference type="GO" id="GO:0005251">
    <property type="term" value="F:delayed rectifier potassium channel activity"/>
    <property type="evidence" value="ECO:0007669"/>
    <property type="project" value="TreeGrafter"/>
</dbReference>
<dbReference type="InterPro" id="IPR005821">
    <property type="entry name" value="Ion_trans_dom"/>
</dbReference>
<dbReference type="GO" id="GO:0001508">
    <property type="term" value="P:action potential"/>
    <property type="evidence" value="ECO:0007669"/>
    <property type="project" value="TreeGrafter"/>
</dbReference>
<feature type="transmembrane region" description="Helical" evidence="22">
    <location>
        <begin position="284"/>
        <end position="302"/>
    </location>
</feature>
<proteinExistence type="predicted"/>
<dbReference type="PRINTS" id="PR01496">
    <property type="entry name" value="SHAKERCHANEL"/>
</dbReference>
<keyword evidence="11" id="KW-0631">Potassium channel</keyword>
<evidence type="ECO:0000256" key="6">
    <source>
        <dbReference type="ARBA" id="ARBA00022490"/>
    </source>
</evidence>
<evidence type="ECO:0000256" key="5">
    <source>
        <dbReference type="ARBA" id="ARBA00022448"/>
    </source>
</evidence>
<dbReference type="SUPFAM" id="SSF140106">
    <property type="entry name" value="Calcyclin-binding protein-like"/>
    <property type="match status" value="1"/>
</dbReference>
<protein>
    <recommendedName>
        <fullName evidence="4">Calcyclin-binding protein</fullName>
    </recommendedName>
</protein>
<name>A0A819E273_9BILA</name>
<dbReference type="InterPro" id="IPR015120">
    <property type="entry name" value="Siah-Interact_N"/>
</dbReference>
<evidence type="ECO:0000259" key="23">
    <source>
        <dbReference type="PROSITE" id="PS51048"/>
    </source>
</evidence>
<dbReference type="PANTHER" id="PTHR11537:SF113">
    <property type="entry name" value="POTASSIUM VOLTAGE-GATED CHANNEL PROTEIN SHAKER"/>
    <property type="match status" value="1"/>
</dbReference>
<keyword evidence="15" id="KW-0007">Acetylation</keyword>
<sequence length="841" mass="96691">MDQSDEFPSVHCHNPIGVANRKSASVDGGLLNKFARRTRKLFKTNDTFTHQLHPDIINMEHLYHQQAIEDERRRIPINILIQNRIVINISGVRFETYKSTLEAYPHTLLGNAKRRQYYYDNVRNEYFFDHHRGCFEAILYYYQSEGRIRRPNTVPIDTFLEEITFFDLGQDALAQVREDENLKELEKTYLPRNRCRRYIWATMEYPEFSFIAKVVNILLLIIVFISTITLALETLPQFSHLSEEACNKNYQQYSTAAQNNTMSHMDTQLSEQTCGSYFSSPFHIVQTVCIGFFTLELILRLLSAPSLSLYIKDFMNWIDIISVVPFYIGLITQFVFEPSNQNVSILNSLALLRAIRCVRIFKFYRIFKNVKTIRVLVVTLKESMFDFLTLAAVLILLSFFFGAAAYLVESNNNSTSFDSIPKATYWGIVTITSVGYGDIVPITALGRLIAIMCAFSGVGTIGMFVSVIVDRYQRVFTRKLYIKPEKIDFNAYPDQENEDLESAHGNYAINSATANLNDNKNYELKTNLQISPLPPSILPNAINSSHPRNHYMDNDENSDNTATHALLSEMHSNASNRPLDNLSISVSIDIDEIKRVIDQITRPRIKQNLELQQHKFEKELVQLQEKLQKQQQQAAAQAADKAANASASAVPTATRSYTKDISVYVLITAWDQTDKFVKIYVQNLDDVGNLPENQIKCSFEKRGFHLQIQNLKNINYSLKRIGLLYEIQPDQSTFKVKKDMIIVSFRKVESKNWECFLQDEKKAPVKPFPKLDNSKDSNESFLNMVEDMYEKGDDDTKRAIAKAWVQSREKMNSVGTEAHNRMNSGIVETPDFTFYPPPKKS</sequence>
<dbReference type="InterPro" id="IPR028325">
    <property type="entry name" value="VG_K_chnl"/>
</dbReference>
<keyword evidence="21" id="KW-0175">Coiled coil</keyword>
<gene>
    <name evidence="25" type="ORF">OVN521_LOCUS6382</name>
</gene>
<keyword evidence="13" id="KW-0630">Potassium</keyword>
<feature type="coiled-coil region" evidence="21">
    <location>
        <begin position="606"/>
        <end position="640"/>
    </location>
</feature>
<evidence type="ECO:0000256" key="11">
    <source>
        <dbReference type="ARBA" id="ARBA00022826"/>
    </source>
</evidence>
<dbReference type="InterPro" id="IPR007052">
    <property type="entry name" value="CS_dom"/>
</dbReference>
<dbReference type="InterPro" id="IPR037893">
    <property type="entry name" value="CS_CacyBP"/>
</dbReference>
<dbReference type="Pfam" id="PF04969">
    <property type="entry name" value="CS"/>
    <property type="match status" value="1"/>
</dbReference>
<dbReference type="EMBL" id="CAJOBG010000668">
    <property type="protein sequence ID" value="CAF3843087.1"/>
    <property type="molecule type" value="Genomic_DNA"/>
</dbReference>
<dbReference type="InterPro" id="IPR003972">
    <property type="entry name" value="K_chnl_volt-dep_Kv1"/>
</dbReference>
<evidence type="ECO:0000256" key="3">
    <source>
        <dbReference type="ARBA" id="ARBA00004496"/>
    </source>
</evidence>
<dbReference type="SMART" id="SM00225">
    <property type="entry name" value="BTB"/>
    <property type="match status" value="1"/>
</dbReference>
<evidence type="ECO:0000256" key="10">
    <source>
        <dbReference type="ARBA" id="ARBA00022786"/>
    </source>
</evidence>
<dbReference type="PROSITE" id="PS51203">
    <property type="entry name" value="CS"/>
    <property type="match status" value="1"/>
</dbReference>
<keyword evidence="17 22" id="KW-0472">Membrane</keyword>
<keyword evidence="6" id="KW-0963">Cytoplasm</keyword>
<dbReference type="Gene3D" id="1.10.287.70">
    <property type="match status" value="1"/>
</dbReference>
<accession>A0A819E273</accession>
<organism evidence="25 26">
    <name type="scientific">Rotaria magnacalcarata</name>
    <dbReference type="NCBI Taxonomy" id="392030"/>
    <lineage>
        <taxon>Eukaryota</taxon>
        <taxon>Metazoa</taxon>
        <taxon>Spiralia</taxon>
        <taxon>Gnathifera</taxon>
        <taxon>Rotifera</taxon>
        <taxon>Eurotatoria</taxon>
        <taxon>Bdelloidea</taxon>
        <taxon>Philodinida</taxon>
        <taxon>Philodinidae</taxon>
        <taxon>Rotaria</taxon>
    </lineage>
</organism>
<feature type="transmembrane region" description="Helical" evidence="22">
    <location>
        <begin position="314"/>
        <end position="336"/>
    </location>
</feature>
<evidence type="ECO:0000313" key="25">
    <source>
        <dbReference type="EMBL" id="CAF3843087.1"/>
    </source>
</evidence>
<reference evidence="25" key="1">
    <citation type="submission" date="2021-02" db="EMBL/GenBank/DDBJ databases">
        <authorList>
            <person name="Nowell W R."/>
        </authorList>
    </citation>
    <scope>NUCLEOTIDE SEQUENCE</scope>
</reference>
<keyword evidence="8" id="KW-0597">Phosphoprotein</keyword>
<dbReference type="InterPro" id="IPR027359">
    <property type="entry name" value="Volt_channel_dom_sf"/>
</dbReference>
<dbReference type="PANTHER" id="PTHR11537">
    <property type="entry name" value="VOLTAGE-GATED POTASSIUM CHANNEL"/>
    <property type="match status" value="1"/>
</dbReference>
<dbReference type="Pfam" id="PF00520">
    <property type="entry name" value="Ion_trans"/>
    <property type="match status" value="1"/>
</dbReference>
<evidence type="ECO:0000256" key="4">
    <source>
        <dbReference type="ARBA" id="ARBA00015702"/>
    </source>
</evidence>
<feature type="transmembrane region" description="Helical" evidence="22">
    <location>
        <begin position="385"/>
        <end position="408"/>
    </location>
</feature>
<dbReference type="SUPFAM" id="SSF54695">
    <property type="entry name" value="POZ domain"/>
    <property type="match status" value="1"/>
</dbReference>
<comment type="subcellular location">
    <subcellularLocation>
        <location evidence="3">Cytoplasm</location>
    </subcellularLocation>
    <subcellularLocation>
        <location evidence="2">Membrane</location>
        <topology evidence="2">Multi-pass membrane protein</topology>
    </subcellularLocation>
    <subcellularLocation>
        <location evidence="1">Nucleus</location>
    </subcellularLocation>
</comment>
<evidence type="ECO:0000256" key="19">
    <source>
        <dbReference type="ARBA" id="ARBA00023303"/>
    </source>
</evidence>
<evidence type="ECO:0000256" key="7">
    <source>
        <dbReference type="ARBA" id="ARBA00022538"/>
    </source>
</evidence>
<dbReference type="PROSITE" id="PS51048">
    <property type="entry name" value="SGS"/>
    <property type="match status" value="1"/>
</dbReference>
<dbReference type="SUPFAM" id="SSF81324">
    <property type="entry name" value="Voltage-gated potassium channels"/>
    <property type="match status" value="1"/>
</dbReference>
<dbReference type="SUPFAM" id="SSF49764">
    <property type="entry name" value="HSP20-like chaperones"/>
    <property type="match status" value="1"/>
</dbReference>
<dbReference type="Gene3D" id="3.30.710.10">
    <property type="entry name" value="Potassium Channel Kv1.1, Chain A"/>
    <property type="match status" value="1"/>
</dbReference>
<dbReference type="Gene3D" id="2.60.40.790">
    <property type="match status" value="1"/>
</dbReference>
<feature type="domain" description="SGS" evidence="23">
    <location>
        <begin position="742"/>
        <end position="839"/>
    </location>
</feature>
<dbReference type="GO" id="GO:0008076">
    <property type="term" value="C:voltage-gated potassium channel complex"/>
    <property type="evidence" value="ECO:0007669"/>
    <property type="project" value="InterPro"/>
</dbReference>
<evidence type="ECO:0000256" key="22">
    <source>
        <dbReference type="SAM" id="Phobius"/>
    </source>
</evidence>
<keyword evidence="26" id="KW-1185">Reference proteome</keyword>
<dbReference type="GO" id="GO:0015631">
    <property type="term" value="F:tubulin binding"/>
    <property type="evidence" value="ECO:0007669"/>
    <property type="project" value="InterPro"/>
</dbReference>
<evidence type="ECO:0000256" key="18">
    <source>
        <dbReference type="ARBA" id="ARBA00023242"/>
    </source>
</evidence>
<evidence type="ECO:0000259" key="24">
    <source>
        <dbReference type="PROSITE" id="PS51203"/>
    </source>
</evidence>
<dbReference type="InterPro" id="IPR037201">
    <property type="entry name" value="CacyBP_N"/>
</dbReference>
<evidence type="ECO:0000256" key="21">
    <source>
        <dbReference type="SAM" id="Coils"/>
    </source>
</evidence>
<dbReference type="InterPro" id="IPR008978">
    <property type="entry name" value="HSP20-like_chaperone"/>
</dbReference>
<dbReference type="InterPro" id="IPR003131">
    <property type="entry name" value="T1-type_BTB"/>
</dbReference>
<dbReference type="Proteomes" id="UP000663866">
    <property type="component" value="Unassembled WGS sequence"/>
</dbReference>
<keyword evidence="19" id="KW-0407">Ion channel</keyword>
<evidence type="ECO:0000256" key="9">
    <source>
        <dbReference type="ARBA" id="ARBA00022692"/>
    </source>
</evidence>
<comment type="caution">
    <text evidence="25">The sequence shown here is derived from an EMBL/GenBank/DDBJ whole genome shotgun (WGS) entry which is preliminary data.</text>
</comment>
<feature type="transmembrane region" description="Helical" evidence="22">
    <location>
        <begin position="448"/>
        <end position="469"/>
    </location>
</feature>
<evidence type="ECO:0000256" key="16">
    <source>
        <dbReference type="ARBA" id="ARBA00023065"/>
    </source>
</evidence>
<evidence type="ECO:0000256" key="13">
    <source>
        <dbReference type="ARBA" id="ARBA00022958"/>
    </source>
</evidence>
<evidence type="ECO:0000256" key="1">
    <source>
        <dbReference type="ARBA" id="ARBA00004123"/>
    </source>
</evidence>
<evidence type="ECO:0000256" key="8">
    <source>
        <dbReference type="ARBA" id="ARBA00022553"/>
    </source>
</evidence>
<keyword evidence="7" id="KW-0633">Potassium transport</keyword>
<dbReference type="GO" id="GO:0051260">
    <property type="term" value="P:protein homooligomerization"/>
    <property type="evidence" value="ECO:0007669"/>
    <property type="project" value="InterPro"/>
</dbReference>
<evidence type="ECO:0000256" key="20">
    <source>
        <dbReference type="ARBA" id="ARBA00025145"/>
    </source>
</evidence>
<feature type="domain" description="CS" evidence="24">
    <location>
        <begin position="663"/>
        <end position="757"/>
    </location>
</feature>
<evidence type="ECO:0000313" key="26">
    <source>
        <dbReference type="Proteomes" id="UP000663866"/>
    </source>
</evidence>
<dbReference type="GO" id="GO:0005737">
    <property type="term" value="C:cytoplasm"/>
    <property type="evidence" value="ECO:0007669"/>
    <property type="project" value="UniProtKB-SubCell"/>
</dbReference>
<dbReference type="Pfam" id="PF02214">
    <property type="entry name" value="BTB_2"/>
    <property type="match status" value="1"/>
</dbReference>
<dbReference type="FunFam" id="3.30.710.10:FF:000157">
    <property type="entry name" value="Potassium channel"/>
    <property type="match status" value="1"/>
</dbReference>
<dbReference type="InterPro" id="IPR011333">
    <property type="entry name" value="SKP1/BTB/POZ_sf"/>
</dbReference>
<keyword evidence="5" id="KW-0813">Transport</keyword>
<dbReference type="PRINTS" id="PR00169">
    <property type="entry name" value="KCHANNEL"/>
</dbReference>
<evidence type="ECO:0000256" key="17">
    <source>
        <dbReference type="ARBA" id="ARBA00023136"/>
    </source>
</evidence>
<keyword evidence="16" id="KW-0406">Ion transport</keyword>
<keyword evidence="10" id="KW-0833">Ubl conjugation pathway</keyword>
<keyword evidence="9 22" id="KW-0812">Transmembrane</keyword>
<dbReference type="Gene3D" id="1.20.120.350">
    <property type="entry name" value="Voltage-gated potassium channels. Chain C"/>
    <property type="match status" value="1"/>
</dbReference>
<comment type="function">
    <text evidence="20">May be involved in calcium-dependent ubiquitination and subsequent proteasomal degradation of target proteins. Probably serves as a molecular bridge in ubiquitin E3 complexes. Participates in the ubiquitin-mediated degradation of beta-catenin (CTNNB1).</text>
</comment>
<evidence type="ECO:0000256" key="15">
    <source>
        <dbReference type="ARBA" id="ARBA00022990"/>
    </source>
</evidence>